<dbReference type="SUPFAM" id="SSF158702">
    <property type="entry name" value="Sec63 N-terminal domain-like"/>
    <property type="match status" value="1"/>
</dbReference>
<keyword evidence="2" id="KW-0378">Hydrolase</keyword>
<name>A0ABD2PZ29_9PLAT</name>
<gene>
    <name evidence="7" type="primary">ASCC3_1</name>
    <name evidence="7" type="ORF">Ciccas_008728</name>
</gene>
<dbReference type="InterPro" id="IPR027417">
    <property type="entry name" value="P-loop_NTPase"/>
</dbReference>
<dbReference type="FunFam" id="3.40.50.300:FF:000102">
    <property type="entry name" value="RNA helicase, activating signal cointegrator 1"/>
    <property type="match status" value="1"/>
</dbReference>
<dbReference type="EMBL" id="JBJKFK010001599">
    <property type="protein sequence ID" value="KAL3312680.1"/>
    <property type="molecule type" value="Genomic_DNA"/>
</dbReference>
<dbReference type="PROSITE" id="PS51194">
    <property type="entry name" value="HELICASE_CTER"/>
    <property type="match status" value="1"/>
</dbReference>
<dbReference type="InterPro" id="IPR057842">
    <property type="entry name" value="WH_MER3"/>
</dbReference>
<dbReference type="Proteomes" id="UP001626550">
    <property type="component" value="Unassembled WGS sequence"/>
</dbReference>
<dbReference type="Pfam" id="PF02889">
    <property type="entry name" value="Sec63"/>
    <property type="match status" value="1"/>
</dbReference>
<dbReference type="InterPro" id="IPR004179">
    <property type="entry name" value="Sec63-dom"/>
</dbReference>
<sequence length="901" mass="102030">MQILDSRSKSEEIESSVIDILGYGQIDLAMQLLQDREHWISVYNDHKLVTKDKHSDTIYDNHALPKKQKVTKERNAEPDFIDRLLQDPQSLVNERNLILAENEARTHSSLPKRQISVSQKYPFVFDVQAEAKLTSSFLSGSRLYLPEGTVHERKDLWDSITLPIPEKAPQDVLQIPRVQVAQMDSLCQTALKGTEELNLIQSVVYKTAYFTRENLLVSAPTGAGKTNVALLCMLQLIKQHLNQGNLVDLEAFKIVYMAPMKALASEMTSNFSRKLAPLGLKVRECTGDMQLSKQELLETQVLMTTPEKWDVITRKGAGDHSLVNLVKLVIIDEVHLLHEDRGAVIEALVARMLRMVETTQSPIRIVGLSATLPNYVDVARFLCVNPYKGLFYFDSRFRPVPLGMSFMGVMVFVHARTETVRTARWLREHALTEGHIEHFRPPRLGQKDGMAQKKIQKVRDNILHELLPDGIGCHHAGMLRHDRDLVEQLFSSGQIRVLICTATLAWGVNLPAHAVVIKGTRVYDADKSDFVDLDILDVLQIFGRAGRPQFDSLGLATIITTKEKLGHYLSLITLQNPIESTLLKNLHDHLNAEIALATVSNMDEAVTWLSYTYLFIRLRMNPSHYGIPPAMLQRDCNLVDFLVRALRDVATELDRAEMIRFEPRSGQLSATDRGRTASLYYVKFQTAAMVKDELDPMNMESQLLDLLSRATEFASMKLREDEALELQQIRDDACRYEVSVQTGQMSYTGHGAAKLNASLGVESSDNPDEKMATAGDSCPVVEKKINLLLQSYISRYHPKTHSLVSDMYYVQQNASRLIRYIFEISLRRGWASATMQALKLAKMIEKRQWYDDSPLWQFVDADSDPLIERLEHLNLTIDRILDMDANLLGEFSGPIILVGKN</sequence>
<evidence type="ECO:0000256" key="1">
    <source>
        <dbReference type="ARBA" id="ARBA00022741"/>
    </source>
</evidence>
<dbReference type="Gene3D" id="1.10.10.10">
    <property type="entry name" value="Winged helix-like DNA-binding domain superfamily/Winged helix DNA-binding domain"/>
    <property type="match status" value="1"/>
</dbReference>
<dbReference type="GO" id="GO:0004386">
    <property type="term" value="F:helicase activity"/>
    <property type="evidence" value="ECO:0007669"/>
    <property type="project" value="UniProtKB-KW"/>
</dbReference>
<dbReference type="AlphaFoldDB" id="A0ABD2PZ29"/>
<feature type="domain" description="Helicase C-terminal" evidence="6">
    <location>
        <begin position="399"/>
        <end position="607"/>
    </location>
</feature>
<dbReference type="GO" id="GO:0016787">
    <property type="term" value="F:hydrolase activity"/>
    <property type="evidence" value="ECO:0007669"/>
    <property type="project" value="UniProtKB-KW"/>
</dbReference>
<dbReference type="SMART" id="SM00487">
    <property type="entry name" value="DEXDc"/>
    <property type="match status" value="1"/>
</dbReference>
<dbReference type="FunFam" id="1.10.10.10:FF:000024">
    <property type="entry name" value="U5 small nuclear ribonucleoprotein helicase"/>
    <property type="match status" value="1"/>
</dbReference>
<reference evidence="7 8" key="1">
    <citation type="submission" date="2024-11" db="EMBL/GenBank/DDBJ databases">
        <title>Adaptive evolution of stress response genes in parasites aligns with host niche diversity.</title>
        <authorList>
            <person name="Hahn C."/>
            <person name="Resl P."/>
        </authorList>
    </citation>
    <scope>NUCLEOTIDE SEQUENCE [LARGE SCALE GENOMIC DNA]</scope>
    <source>
        <strain evidence="7">EGGRZ-B1_66</strain>
        <tissue evidence="7">Body</tissue>
    </source>
</reference>
<keyword evidence="3" id="KW-0347">Helicase</keyword>
<dbReference type="GO" id="GO:0005524">
    <property type="term" value="F:ATP binding"/>
    <property type="evidence" value="ECO:0007669"/>
    <property type="project" value="UniProtKB-KW"/>
</dbReference>
<evidence type="ECO:0000313" key="7">
    <source>
        <dbReference type="EMBL" id="KAL3312680.1"/>
    </source>
</evidence>
<dbReference type="InterPro" id="IPR001650">
    <property type="entry name" value="Helicase_C-like"/>
</dbReference>
<dbReference type="PROSITE" id="PS51192">
    <property type="entry name" value="HELICASE_ATP_BIND_1"/>
    <property type="match status" value="1"/>
</dbReference>
<dbReference type="InterPro" id="IPR014001">
    <property type="entry name" value="Helicase_ATP-bd"/>
</dbReference>
<organism evidence="7 8">
    <name type="scientific">Cichlidogyrus casuarinus</name>
    <dbReference type="NCBI Taxonomy" id="1844966"/>
    <lineage>
        <taxon>Eukaryota</taxon>
        <taxon>Metazoa</taxon>
        <taxon>Spiralia</taxon>
        <taxon>Lophotrochozoa</taxon>
        <taxon>Platyhelminthes</taxon>
        <taxon>Monogenea</taxon>
        <taxon>Monopisthocotylea</taxon>
        <taxon>Dactylogyridea</taxon>
        <taxon>Ancyrocephalidae</taxon>
        <taxon>Cichlidogyrus</taxon>
    </lineage>
</organism>
<dbReference type="SMART" id="SM00973">
    <property type="entry name" value="Sec63"/>
    <property type="match status" value="1"/>
</dbReference>
<comment type="caution">
    <text evidence="7">The sequence shown here is derived from an EMBL/GenBank/DDBJ whole genome shotgun (WGS) entry which is preliminary data.</text>
</comment>
<proteinExistence type="predicted"/>
<evidence type="ECO:0000259" key="5">
    <source>
        <dbReference type="PROSITE" id="PS51192"/>
    </source>
</evidence>
<keyword evidence="8" id="KW-1185">Reference proteome</keyword>
<dbReference type="Gene3D" id="3.40.50.300">
    <property type="entry name" value="P-loop containing nucleotide triphosphate hydrolases"/>
    <property type="match status" value="2"/>
</dbReference>
<dbReference type="PANTHER" id="PTHR47961">
    <property type="entry name" value="DNA POLYMERASE THETA, PUTATIVE (AFU_ORTHOLOGUE AFUA_1G05260)-RELATED"/>
    <property type="match status" value="1"/>
</dbReference>
<dbReference type="InterPro" id="IPR050474">
    <property type="entry name" value="Hel308_SKI2-like"/>
</dbReference>
<keyword evidence="1" id="KW-0547">Nucleotide-binding</keyword>
<evidence type="ECO:0000256" key="2">
    <source>
        <dbReference type="ARBA" id="ARBA00022801"/>
    </source>
</evidence>
<protein>
    <submittedName>
        <fullName evidence="7">Activating signal cointegrator 1 complex subunit</fullName>
    </submittedName>
</protein>
<evidence type="ECO:0000313" key="8">
    <source>
        <dbReference type="Proteomes" id="UP001626550"/>
    </source>
</evidence>
<keyword evidence="4" id="KW-0067">ATP-binding</keyword>
<dbReference type="Gene3D" id="1.10.3380.10">
    <property type="entry name" value="Sec63 N-terminal domain-like domain"/>
    <property type="match status" value="1"/>
</dbReference>
<dbReference type="SMART" id="SM00490">
    <property type="entry name" value="HELICc"/>
    <property type="match status" value="1"/>
</dbReference>
<dbReference type="SUPFAM" id="SSF52540">
    <property type="entry name" value="P-loop containing nucleoside triphosphate hydrolases"/>
    <property type="match status" value="2"/>
</dbReference>
<feature type="domain" description="Helicase ATP-binding" evidence="5">
    <location>
        <begin position="206"/>
        <end position="390"/>
    </location>
</feature>
<dbReference type="Pfam" id="PF00271">
    <property type="entry name" value="Helicase_C"/>
    <property type="match status" value="1"/>
</dbReference>
<accession>A0ABD2PZ29</accession>
<dbReference type="InterPro" id="IPR036388">
    <property type="entry name" value="WH-like_DNA-bd_sf"/>
</dbReference>
<dbReference type="PANTHER" id="PTHR47961:SF13">
    <property type="entry name" value="ACTIVATING SIGNAL COINTEGRATOR 1 COMPLEX SUBUNIT 3"/>
    <property type="match status" value="1"/>
</dbReference>
<dbReference type="CDD" id="cd18795">
    <property type="entry name" value="SF2_C_Ski2"/>
    <property type="match status" value="1"/>
</dbReference>
<dbReference type="Pfam" id="PF23445">
    <property type="entry name" value="WHD_SNRNP200"/>
    <property type="match status" value="1"/>
</dbReference>
<dbReference type="InterPro" id="IPR036390">
    <property type="entry name" value="WH_DNA-bd_sf"/>
</dbReference>
<evidence type="ECO:0000256" key="3">
    <source>
        <dbReference type="ARBA" id="ARBA00022806"/>
    </source>
</evidence>
<dbReference type="InterPro" id="IPR011545">
    <property type="entry name" value="DEAD/DEAH_box_helicase_dom"/>
</dbReference>
<evidence type="ECO:0000259" key="6">
    <source>
        <dbReference type="PROSITE" id="PS51194"/>
    </source>
</evidence>
<evidence type="ECO:0000256" key="4">
    <source>
        <dbReference type="ARBA" id="ARBA00022840"/>
    </source>
</evidence>
<dbReference type="Pfam" id="PF00270">
    <property type="entry name" value="DEAD"/>
    <property type="match status" value="1"/>
</dbReference>
<dbReference type="SUPFAM" id="SSF46785">
    <property type="entry name" value="Winged helix' DNA-binding domain"/>
    <property type="match status" value="1"/>
</dbReference>